<keyword evidence="11" id="KW-1185">Reference proteome</keyword>
<evidence type="ECO:0000256" key="2">
    <source>
        <dbReference type="ARBA" id="ARBA00010792"/>
    </source>
</evidence>
<evidence type="ECO:0000313" key="10">
    <source>
        <dbReference type="EMBL" id="MFC4107337.1"/>
    </source>
</evidence>
<feature type="transmembrane region" description="Helical" evidence="8">
    <location>
        <begin position="147"/>
        <end position="170"/>
    </location>
</feature>
<sequence>MDAVSDLIDRALQVITGWDPTTLALIAGGFAALEATALVGLFLPGDIVVLLAGSTAHTPARFALVAAASTVGTFTGELAGYTIGRTLGSRLRTGRIGRLIGPDRWDRAEAYLSGTGGRVLVPIRFVSMLHAVAPIVAGSVRMPLRRFAGWAGLGAAVWALVYVAVGAAAGTAYRQYGHLGLGLSVLVLAGAAVLLGVRSRLRARRARKAAEESAVRVTAATDPATTDPAGAAPNLSGTSSAATPGEGSASYPAEPPAPAGDPDETAAAARAVAGQTGGRGGIRSGRR</sequence>
<accession>A0ABV8KMQ0</accession>
<evidence type="ECO:0000256" key="8">
    <source>
        <dbReference type="SAM" id="Phobius"/>
    </source>
</evidence>
<dbReference type="Pfam" id="PF09335">
    <property type="entry name" value="VTT_dom"/>
    <property type="match status" value="1"/>
</dbReference>
<evidence type="ECO:0000256" key="5">
    <source>
        <dbReference type="ARBA" id="ARBA00022989"/>
    </source>
</evidence>
<proteinExistence type="inferred from homology"/>
<feature type="transmembrane region" description="Helical" evidence="8">
    <location>
        <begin position="119"/>
        <end position="140"/>
    </location>
</feature>
<feature type="transmembrane region" description="Helical" evidence="8">
    <location>
        <begin position="176"/>
        <end position="197"/>
    </location>
</feature>
<dbReference type="Proteomes" id="UP001595868">
    <property type="component" value="Unassembled WGS sequence"/>
</dbReference>
<dbReference type="InterPro" id="IPR051311">
    <property type="entry name" value="DedA_domain"/>
</dbReference>
<evidence type="ECO:0000256" key="6">
    <source>
        <dbReference type="ARBA" id="ARBA00023136"/>
    </source>
</evidence>
<comment type="subcellular location">
    <subcellularLocation>
        <location evidence="1">Cell membrane</location>
        <topology evidence="1">Multi-pass membrane protein</topology>
    </subcellularLocation>
</comment>
<dbReference type="PANTHER" id="PTHR42709:SF6">
    <property type="entry name" value="UNDECAPRENYL PHOSPHATE TRANSPORTER A"/>
    <property type="match status" value="1"/>
</dbReference>
<evidence type="ECO:0000256" key="3">
    <source>
        <dbReference type="ARBA" id="ARBA00022475"/>
    </source>
</evidence>
<comment type="similarity">
    <text evidence="2">Belongs to the DedA family.</text>
</comment>
<evidence type="ECO:0000313" key="11">
    <source>
        <dbReference type="Proteomes" id="UP001595868"/>
    </source>
</evidence>
<keyword evidence="6 8" id="KW-0472">Membrane</keyword>
<feature type="region of interest" description="Disordered" evidence="7">
    <location>
        <begin position="212"/>
        <end position="287"/>
    </location>
</feature>
<protein>
    <submittedName>
        <fullName evidence="10">DedA family protein</fullName>
    </submittedName>
</protein>
<reference evidence="11" key="1">
    <citation type="journal article" date="2019" name="Int. J. Syst. Evol. Microbiol.">
        <title>The Global Catalogue of Microorganisms (GCM) 10K type strain sequencing project: providing services to taxonomists for standard genome sequencing and annotation.</title>
        <authorList>
            <consortium name="The Broad Institute Genomics Platform"/>
            <consortium name="The Broad Institute Genome Sequencing Center for Infectious Disease"/>
            <person name="Wu L."/>
            <person name="Ma J."/>
        </authorList>
    </citation>
    <scope>NUCLEOTIDE SEQUENCE [LARGE SCALE GENOMIC DNA]</scope>
    <source>
        <strain evidence="11">2902at01</strain>
    </source>
</reference>
<dbReference type="PANTHER" id="PTHR42709">
    <property type="entry name" value="ALKALINE PHOSPHATASE LIKE PROTEIN"/>
    <property type="match status" value="1"/>
</dbReference>
<keyword evidence="3" id="KW-1003">Cell membrane</keyword>
<evidence type="ECO:0000256" key="1">
    <source>
        <dbReference type="ARBA" id="ARBA00004651"/>
    </source>
</evidence>
<evidence type="ECO:0000259" key="9">
    <source>
        <dbReference type="Pfam" id="PF09335"/>
    </source>
</evidence>
<name>A0ABV8KMQ0_9ACTN</name>
<gene>
    <name evidence="10" type="ORF">ACFOX0_15570</name>
</gene>
<evidence type="ECO:0000256" key="4">
    <source>
        <dbReference type="ARBA" id="ARBA00022692"/>
    </source>
</evidence>
<evidence type="ECO:0000256" key="7">
    <source>
        <dbReference type="SAM" id="MobiDB-lite"/>
    </source>
</evidence>
<keyword evidence="4 8" id="KW-0812">Transmembrane</keyword>
<comment type="caution">
    <text evidence="10">The sequence shown here is derived from an EMBL/GenBank/DDBJ whole genome shotgun (WGS) entry which is preliminary data.</text>
</comment>
<feature type="domain" description="VTT" evidence="9">
    <location>
        <begin position="43"/>
        <end position="167"/>
    </location>
</feature>
<feature type="compositionally biased region" description="Low complexity" evidence="7">
    <location>
        <begin position="215"/>
        <end position="233"/>
    </location>
</feature>
<feature type="compositionally biased region" description="Low complexity" evidence="7">
    <location>
        <begin position="265"/>
        <end position="274"/>
    </location>
</feature>
<dbReference type="RefSeq" id="WP_377546124.1">
    <property type="nucleotide sequence ID" value="NZ_JBHSBN010000009.1"/>
</dbReference>
<feature type="transmembrane region" description="Helical" evidence="8">
    <location>
        <begin position="62"/>
        <end position="83"/>
    </location>
</feature>
<keyword evidence="5 8" id="KW-1133">Transmembrane helix</keyword>
<feature type="transmembrane region" description="Helical" evidence="8">
    <location>
        <begin position="23"/>
        <end position="50"/>
    </location>
</feature>
<feature type="compositionally biased region" description="Gly residues" evidence="7">
    <location>
        <begin position="275"/>
        <end position="287"/>
    </location>
</feature>
<dbReference type="InterPro" id="IPR032816">
    <property type="entry name" value="VTT_dom"/>
</dbReference>
<organism evidence="10 11">
    <name type="scientific">Micromonospora zhanjiangensis</name>
    <dbReference type="NCBI Taxonomy" id="1522057"/>
    <lineage>
        <taxon>Bacteria</taxon>
        <taxon>Bacillati</taxon>
        <taxon>Actinomycetota</taxon>
        <taxon>Actinomycetes</taxon>
        <taxon>Micromonosporales</taxon>
        <taxon>Micromonosporaceae</taxon>
        <taxon>Micromonospora</taxon>
    </lineage>
</organism>
<dbReference type="EMBL" id="JBHSBN010000009">
    <property type="protein sequence ID" value="MFC4107337.1"/>
    <property type="molecule type" value="Genomic_DNA"/>
</dbReference>